<dbReference type="Gene3D" id="1.20.5.110">
    <property type="match status" value="1"/>
</dbReference>
<evidence type="ECO:0000256" key="2">
    <source>
        <dbReference type="ARBA" id="ARBA00022701"/>
    </source>
</evidence>
<dbReference type="PANTHER" id="PTHR22738">
    <property type="entry name" value="RASSF"/>
    <property type="match status" value="1"/>
</dbReference>
<dbReference type="Pfam" id="PF00130">
    <property type="entry name" value="C1_1"/>
    <property type="match status" value="1"/>
</dbReference>
<dbReference type="SUPFAM" id="SSF54236">
    <property type="entry name" value="Ubiquitin-like"/>
    <property type="match status" value="1"/>
</dbReference>
<feature type="compositionally biased region" description="Polar residues" evidence="6">
    <location>
        <begin position="90"/>
        <end position="103"/>
    </location>
</feature>
<dbReference type="SMART" id="SM00314">
    <property type="entry name" value="RA"/>
    <property type="match status" value="1"/>
</dbReference>
<dbReference type="InterPro" id="IPR046349">
    <property type="entry name" value="C1-like_sf"/>
</dbReference>
<feature type="domain" description="Ras-associating" evidence="8">
    <location>
        <begin position="507"/>
        <end position="623"/>
    </location>
</feature>
<reference evidence="12" key="1">
    <citation type="submission" date="2017-02" db="UniProtKB">
        <authorList>
            <consortium name="WormBaseParasite"/>
        </authorList>
    </citation>
    <scope>IDENTIFICATION</scope>
</reference>
<feature type="domain" description="Phorbol-ester/DAG-type" evidence="7">
    <location>
        <begin position="324"/>
        <end position="374"/>
    </location>
</feature>
<evidence type="ECO:0000313" key="12">
    <source>
        <dbReference type="WBParaSite" id="ASIM_0001589801-mRNA-1"/>
    </source>
</evidence>
<dbReference type="AlphaFoldDB" id="A0A0M3K4K7"/>
<dbReference type="InterPro" id="IPR033614">
    <property type="entry name" value="RASSF1-6"/>
</dbReference>
<dbReference type="PROSITE" id="PS00479">
    <property type="entry name" value="ZF_DAG_PE_1"/>
    <property type="match status" value="1"/>
</dbReference>
<gene>
    <name evidence="10" type="ORF">ASIM_LOCUS15305</name>
</gene>
<evidence type="ECO:0000256" key="3">
    <source>
        <dbReference type="ARBA" id="ARBA00022723"/>
    </source>
</evidence>
<dbReference type="PANTHER" id="PTHR22738:SF10">
    <property type="entry name" value="RAS ASSOCIATION DOMAIN-CONTAINING PROTEIN 1 HOMOLOG"/>
    <property type="match status" value="1"/>
</dbReference>
<dbReference type="GO" id="GO:0005874">
    <property type="term" value="C:microtubule"/>
    <property type="evidence" value="ECO:0007669"/>
    <property type="project" value="UniProtKB-KW"/>
</dbReference>
<keyword evidence="3" id="KW-0479">Metal-binding</keyword>
<feature type="region of interest" description="Disordered" evidence="6">
    <location>
        <begin position="450"/>
        <end position="470"/>
    </location>
</feature>
<dbReference type="InterPro" id="IPR011524">
    <property type="entry name" value="SARAH_dom"/>
</dbReference>
<reference evidence="10 11" key="2">
    <citation type="submission" date="2018-11" db="EMBL/GenBank/DDBJ databases">
        <authorList>
            <consortium name="Pathogen Informatics"/>
        </authorList>
    </citation>
    <scope>NUCLEOTIDE SEQUENCE [LARGE SCALE GENOMIC DNA]</scope>
</reference>
<evidence type="ECO:0000259" key="8">
    <source>
        <dbReference type="PROSITE" id="PS50200"/>
    </source>
</evidence>
<dbReference type="WBParaSite" id="ASIM_0001589801-mRNA-1">
    <property type="protein sequence ID" value="ASIM_0001589801-mRNA-1"/>
    <property type="gene ID" value="ASIM_0001589801"/>
</dbReference>
<dbReference type="GO" id="GO:0046872">
    <property type="term" value="F:metal ion binding"/>
    <property type="evidence" value="ECO:0007669"/>
    <property type="project" value="UniProtKB-KW"/>
</dbReference>
<dbReference type="PROSITE" id="PS50200">
    <property type="entry name" value="RA"/>
    <property type="match status" value="1"/>
</dbReference>
<proteinExistence type="predicted"/>
<organism evidence="12">
    <name type="scientific">Anisakis simplex</name>
    <name type="common">Herring worm</name>
    <dbReference type="NCBI Taxonomy" id="6269"/>
    <lineage>
        <taxon>Eukaryota</taxon>
        <taxon>Metazoa</taxon>
        <taxon>Ecdysozoa</taxon>
        <taxon>Nematoda</taxon>
        <taxon>Chromadorea</taxon>
        <taxon>Rhabditida</taxon>
        <taxon>Spirurina</taxon>
        <taxon>Ascaridomorpha</taxon>
        <taxon>Ascaridoidea</taxon>
        <taxon>Anisakidae</taxon>
        <taxon>Anisakis</taxon>
        <taxon>Anisakis simplex complex</taxon>
    </lineage>
</organism>
<dbReference type="Proteomes" id="UP000267096">
    <property type="component" value="Unassembled WGS sequence"/>
</dbReference>
<dbReference type="CDD" id="cd20885">
    <property type="entry name" value="C1_RASSF1"/>
    <property type="match status" value="1"/>
</dbReference>
<dbReference type="PROSITE" id="PS50951">
    <property type="entry name" value="SARAH"/>
    <property type="match status" value="1"/>
</dbReference>
<evidence type="ECO:0000256" key="1">
    <source>
        <dbReference type="ARBA" id="ARBA00004245"/>
    </source>
</evidence>
<keyword evidence="11" id="KW-1185">Reference proteome</keyword>
<dbReference type="EMBL" id="UYRR01032241">
    <property type="protein sequence ID" value="VDK54757.1"/>
    <property type="molecule type" value="Genomic_DNA"/>
</dbReference>
<dbReference type="Pfam" id="PF00788">
    <property type="entry name" value="RA"/>
    <property type="match status" value="1"/>
</dbReference>
<feature type="compositionally biased region" description="Polar residues" evidence="6">
    <location>
        <begin position="32"/>
        <end position="50"/>
    </location>
</feature>
<dbReference type="GO" id="GO:0007165">
    <property type="term" value="P:signal transduction"/>
    <property type="evidence" value="ECO:0007669"/>
    <property type="project" value="InterPro"/>
</dbReference>
<dbReference type="InterPro" id="IPR029071">
    <property type="entry name" value="Ubiquitin-like_domsf"/>
</dbReference>
<keyword evidence="5" id="KW-0963">Cytoplasm</keyword>
<feature type="compositionally biased region" description="Low complexity" evidence="6">
    <location>
        <begin position="15"/>
        <end position="31"/>
    </location>
</feature>
<evidence type="ECO:0000256" key="5">
    <source>
        <dbReference type="ARBA" id="ARBA00023212"/>
    </source>
</evidence>
<sequence length="662" mass="71922">MRPVTAATRALIDGTTESSESSLDASTSSTTNNFHTAKTTNASSTGSSISCAGGRFETARSQSAPNGIPLLPSSCCPPPISSVPTSTTSNHPKSQRTLSTQQPSWFAGLRSRISQLSMPEWLSQLGIGVSSSAAMSKQPSANSNDASNSNAANKSINSPIRTKSAAVTSKSGKLAAKISTDQSTFTKNANGFGSVYDREMNLKALTPLLENTMISGVDYVNESYMFPVDYHFHTLNGGVPPANAAAATATAAAGLAQPELAAIIPLENADGGNKCDVDSFAWDWTLDSSLWNTINGEYANDTLVVQHFGPLKNLLNCCQHPGKGHNFQSMSMAHPTWCDKCGDFMWGFLTTAVKCDSCNYTCHARCRALVTLDCKTVDSSLKHSPEEAAAAAVAVATDVLESATDSAVAITAPVVNLYPDIRLMALRDSDISSAEHNTKPTVLEALMESSTKTTTTVEEEEEGHEKENDMTTGSVQIHMNFTRPINVVAGQTPPSFVDIVNGSDTATANTIRTITTFFLPRNTVKTVNISSRMTTREMIVILLRKFRVADNPRKFALYEYTATSTNAVAAGDNSGAADYTCDNYRYNFQRVPDDAYPLRVVNEWKRNATNGQHKHLVLQENDTGDILWDMFEVPELENFLKILDDEERQYSFRIRQKYDTYR</sequence>
<dbReference type="CDD" id="cd21885">
    <property type="entry name" value="SARAH_RASSF1-like"/>
    <property type="match status" value="1"/>
</dbReference>
<feature type="compositionally biased region" description="Low complexity" evidence="6">
    <location>
        <begin position="140"/>
        <end position="158"/>
    </location>
</feature>
<dbReference type="OrthoDB" id="74314at2759"/>
<dbReference type="SUPFAM" id="SSF57889">
    <property type="entry name" value="Cysteine-rich domain"/>
    <property type="match status" value="1"/>
</dbReference>
<evidence type="ECO:0000256" key="4">
    <source>
        <dbReference type="ARBA" id="ARBA00022833"/>
    </source>
</evidence>
<name>A0A0M3K4K7_ANISI</name>
<keyword evidence="4" id="KW-0862">Zinc</keyword>
<evidence type="ECO:0000313" key="11">
    <source>
        <dbReference type="Proteomes" id="UP000267096"/>
    </source>
</evidence>
<feature type="region of interest" description="Disordered" evidence="6">
    <location>
        <begin position="135"/>
        <end position="164"/>
    </location>
</feature>
<dbReference type="PROSITE" id="PS50081">
    <property type="entry name" value="ZF_DAG_PE_2"/>
    <property type="match status" value="1"/>
</dbReference>
<feature type="region of interest" description="Disordered" evidence="6">
    <location>
        <begin position="1"/>
        <end position="103"/>
    </location>
</feature>
<dbReference type="Pfam" id="PF16517">
    <property type="entry name" value="Nore1-SARAH"/>
    <property type="match status" value="1"/>
</dbReference>
<dbReference type="Gene3D" id="3.10.20.90">
    <property type="entry name" value="Phosphatidylinositol 3-kinase Catalytic Subunit, Chain A, domain 1"/>
    <property type="match status" value="1"/>
</dbReference>
<keyword evidence="2" id="KW-0493">Microtubule</keyword>
<evidence type="ECO:0000259" key="7">
    <source>
        <dbReference type="PROSITE" id="PS50081"/>
    </source>
</evidence>
<dbReference type="InterPro" id="IPR000159">
    <property type="entry name" value="RA_dom"/>
</dbReference>
<evidence type="ECO:0000313" key="10">
    <source>
        <dbReference type="EMBL" id="VDK54757.1"/>
    </source>
</evidence>
<accession>A0A0M3K4K7</accession>
<keyword evidence="5" id="KW-0206">Cytoskeleton</keyword>
<comment type="subcellular location">
    <subcellularLocation>
        <location evidence="1">Cytoplasm</location>
        <location evidence="1">Cytoskeleton</location>
    </subcellularLocation>
</comment>
<evidence type="ECO:0000259" key="9">
    <source>
        <dbReference type="PROSITE" id="PS50951"/>
    </source>
</evidence>
<feature type="domain" description="SARAH" evidence="9">
    <location>
        <begin position="625"/>
        <end position="662"/>
    </location>
</feature>
<dbReference type="Gene3D" id="3.30.60.20">
    <property type="match status" value="1"/>
</dbReference>
<dbReference type="SMART" id="SM00109">
    <property type="entry name" value="C1"/>
    <property type="match status" value="1"/>
</dbReference>
<dbReference type="InterPro" id="IPR002219">
    <property type="entry name" value="PKC_DAG/PE"/>
</dbReference>
<protein>
    <submittedName>
        <fullName evidence="12">Phorbol-ester/DAG-type domain-containing protein</fullName>
    </submittedName>
</protein>
<evidence type="ECO:0000256" key="6">
    <source>
        <dbReference type="SAM" id="MobiDB-lite"/>
    </source>
</evidence>